<gene>
    <name evidence="1" type="ORF">JN11_04392</name>
</gene>
<organism evidence="1 2">
    <name type="scientific">Mucilaginibacter frigoritolerans</name>
    <dbReference type="NCBI Taxonomy" id="652788"/>
    <lineage>
        <taxon>Bacteria</taxon>
        <taxon>Pseudomonadati</taxon>
        <taxon>Bacteroidota</taxon>
        <taxon>Sphingobacteriia</taxon>
        <taxon>Sphingobacteriales</taxon>
        <taxon>Sphingobacteriaceae</taxon>
        <taxon>Mucilaginibacter</taxon>
    </lineage>
</organism>
<accession>A0A562TPW8</accession>
<dbReference type="AlphaFoldDB" id="A0A562TPW8"/>
<comment type="caution">
    <text evidence="1">The sequence shown here is derived from an EMBL/GenBank/DDBJ whole genome shotgun (WGS) entry which is preliminary data.</text>
</comment>
<reference evidence="1 2" key="1">
    <citation type="submission" date="2019-07" db="EMBL/GenBank/DDBJ databases">
        <title>Genomic Encyclopedia of Archaeal and Bacterial Type Strains, Phase II (KMG-II): from individual species to whole genera.</title>
        <authorList>
            <person name="Goeker M."/>
        </authorList>
    </citation>
    <scope>NUCLEOTIDE SEQUENCE [LARGE SCALE GENOMIC DNA]</scope>
    <source>
        <strain evidence="1 2">ATCC BAA-1854</strain>
    </source>
</reference>
<protein>
    <submittedName>
        <fullName evidence="1">Uncharacterized protein</fullName>
    </submittedName>
</protein>
<sequence length="61" mass="6980">MGTDLYAPNDTVLLLEIGKEIRGDFKVFHMLLAKKARKILLSIFNLLMLNEKSIFVSKKLT</sequence>
<dbReference type="EMBL" id="VLLI01000016">
    <property type="protein sequence ID" value="TWI95278.1"/>
    <property type="molecule type" value="Genomic_DNA"/>
</dbReference>
<evidence type="ECO:0000313" key="2">
    <source>
        <dbReference type="Proteomes" id="UP000317010"/>
    </source>
</evidence>
<proteinExistence type="predicted"/>
<dbReference type="Proteomes" id="UP000317010">
    <property type="component" value="Unassembled WGS sequence"/>
</dbReference>
<evidence type="ECO:0000313" key="1">
    <source>
        <dbReference type="EMBL" id="TWI95278.1"/>
    </source>
</evidence>
<keyword evidence="2" id="KW-1185">Reference proteome</keyword>
<name>A0A562TPW8_9SPHI</name>